<evidence type="ECO:0000313" key="2">
    <source>
        <dbReference type="Proteomes" id="UP000037696"/>
    </source>
</evidence>
<name>A0A0M9WCZ6_9EURO</name>
<organism evidence="1 2">
    <name type="scientific">Penicillium nordicum</name>
    <dbReference type="NCBI Taxonomy" id="229535"/>
    <lineage>
        <taxon>Eukaryota</taxon>
        <taxon>Fungi</taxon>
        <taxon>Dikarya</taxon>
        <taxon>Ascomycota</taxon>
        <taxon>Pezizomycotina</taxon>
        <taxon>Eurotiomycetes</taxon>
        <taxon>Eurotiomycetidae</taxon>
        <taxon>Eurotiales</taxon>
        <taxon>Aspergillaceae</taxon>
        <taxon>Penicillium</taxon>
    </lineage>
</organism>
<sequence>MKRIVEASDKCTWEPYLTHNRFVNLRTLPFRGLIDLSSRMAQSVKYRFKAVSLNGTDVVCVEGEGKQRLSLCDIKAIVMSAR</sequence>
<comment type="caution">
    <text evidence="1">The sequence shown here is derived from an EMBL/GenBank/DDBJ whole genome shotgun (WGS) entry which is preliminary data.</text>
</comment>
<proteinExistence type="predicted"/>
<reference evidence="1 2" key="1">
    <citation type="submission" date="2015-08" db="EMBL/GenBank/DDBJ databases">
        <title>Genome sequencing of Penicillium nordicum.</title>
        <authorList>
            <person name="Nguyen H.D."/>
            <person name="Seifert K.A."/>
        </authorList>
    </citation>
    <scope>NUCLEOTIDE SEQUENCE [LARGE SCALE GENOMIC DNA]</scope>
    <source>
        <strain evidence="1 2">DAOMC 185683</strain>
    </source>
</reference>
<gene>
    <name evidence="1" type="ORF">ACN38_g9316</name>
</gene>
<dbReference type="AlphaFoldDB" id="A0A0M9WCZ6"/>
<dbReference type="Proteomes" id="UP000037696">
    <property type="component" value="Unassembled WGS sequence"/>
</dbReference>
<dbReference type="EMBL" id="LHQQ01000186">
    <property type="protein sequence ID" value="KOS39843.1"/>
    <property type="molecule type" value="Genomic_DNA"/>
</dbReference>
<keyword evidence="2" id="KW-1185">Reference proteome</keyword>
<accession>A0A0M9WCZ6</accession>
<evidence type="ECO:0000313" key="1">
    <source>
        <dbReference type="EMBL" id="KOS39843.1"/>
    </source>
</evidence>
<protein>
    <submittedName>
        <fullName evidence="1">Uncharacterized protein</fullName>
    </submittedName>
</protein>